<comment type="subcellular location">
    <subcellularLocation>
        <location evidence="1">Cell envelope</location>
    </subcellularLocation>
</comment>
<dbReference type="InterPro" id="IPR013766">
    <property type="entry name" value="Thioredoxin_domain"/>
</dbReference>
<dbReference type="GO" id="GO:0016491">
    <property type="term" value="F:oxidoreductase activity"/>
    <property type="evidence" value="ECO:0007669"/>
    <property type="project" value="InterPro"/>
</dbReference>
<feature type="chain" id="PRO_5016143540" evidence="5">
    <location>
        <begin position="19"/>
        <end position="365"/>
    </location>
</feature>
<keyword evidence="3" id="KW-1015">Disulfide bond</keyword>
<dbReference type="PANTHER" id="PTHR42852">
    <property type="entry name" value="THIOL:DISULFIDE INTERCHANGE PROTEIN DSBE"/>
    <property type="match status" value="1"/>
</dbReference>
<dbReference type="PANTHER" id="PTHR42852:SF6">
    <property type="entry name" value="THIOL:DISULFIDE INTERCHANGE PROTEIN DSBE"/>
    <property type="match status" value="1"/>
</dbReference>
<dbReference type="InterPro" id="IPR025380">
    <property type="entry name" value="DUF4369"/>
</dbReference>
<sequence length="365" mass="40014">MRKFILGAAALMMLGACAEKGVNISGNIQGLADTKAVLNVLESGTPTPIDTVEVKGGKFKFHVDSLDAQLLIVMFEGQQAPVVFFGSEGTINVSGSKDSIDKAEIKGTELTDLFVKFNKEIPGLERQKALQNDFVQAQMTQDAAKMESLRAEAMEISQGQEKYFSEFMEANTGNAIGALLCMSFSASYDVEKLKEKITAFETSLGDHVYVGELKKILDMKEKEAAAIAALEVGNAAPDFTLKTAEGTDVALSSFKGKVVLVDFWASWCRPCREENPNVVKAYSKFKSKGFDVLSVSTDRNEEEWLKAVKEDKLTWTQVRDDSGAASILYMIRAIPSTFLLDKEGVIVARDLRGEELMNKLAELLK</sequence>
<dbReference type="SUPFAM" id="SSF52833">
    <property type="entry name" value="Thioredoxin-like"/>
    <property type="match status" value="1"/>
</dbReference>
<feature type="signal peptide" evidence="5">
    <location>
        <begin position="1"/>
        <end position="18"/>
    </location>
</feature>
<keyword evidence="5" id="KW-0732">Signal</keyword>
<evidence type="ECO:0000259" key="6">
    <source>
        <dbReference type="PROSITE" id="PS51352"/>
    </source>
</evidence>
<dbReference type="Pfam" id="PF00578">
    <property type="entry name" value="AhpC-TSA"/>
    <property type="match status" value="1"/>
</dbReference>
<dbReference type="Gene3D" id="3.40.30.10">
    <property type="entry name" value="Glutaredoxin"/>
    <property type="match status" value="1"/>
</dbReference>
<dbReference type="Proteomes" id="UP000249239">
    <property type="component" value="Unassembled WGS sequence"/>
</dbReference>
<keyword evidence="8" id="KW-1185">Reference proteome</keyword>
<dbReference type="GO" id="GO:0016209">
    <property type="term" value="F:antioxidant activity"/>
    <property type="evidence" value="ECO:0007669"/>
    <property type="project" value="InterPro"/>
</dbReference>
<dbReference type="AlphaFoldDB" id="A0A2W7QFT2"/>
<dbReference type="PROSITE" id="PS51352">
    <property type="entry name" value="THIOREDOXIN_2"/>
    <property type="match status" value="1"/>
</dbReference>
<dbReference type="InterPro" id="IPR050553">
    <property type="entry name" value="Thioredoxin_ResA/DsbE_sf"/>
</dbReference>
<reference evidence="7 8" key="1">
    <citation type="submission" date="2018-06" db="EMBL/GenBank/DDBJ databases">
        <title>Genomic Encyclopedia of Archaeal and Bacterial Type Strains, Phase II (KMG-II): from individual species to whole genera.</title>
        <authorList>
            <person name="Goeker M."/>
        </authorList>
    </citation>
    <scope>NUCLEOTIDE SEQUENCE [LARGE SCALE GENOMIC DNA]</scope>
    <source>
        <strain evidence="7 8">DSM 6779</strain>
    </source>
</reference>
<dbReference type="RefSeq" id="WP_111443945.1">
    <property type="nucleotide sequence ID" value="NZ_QKZK01000001.1"/>
</dbReference>
<comment type="caution">
    <text evidence="7">The sequence shown here is derived from an EMBL/GenBank/DDBJ whole genome shotgun (WGS) entry which is preliminary data.</text>
</comment>
<dbReference type="CDD" id="cd02966">
    <property type="entry name" value="TlpA_like_family"/>
    <property type="match status" value="1"/>
</dbReference>
<dbReference type="InterPro" id="IPR036249">
    <property type="entry name" value="Thioredoxin-like_sf"/>
</dbReference>
<gene>
    <name evidence="7" type="ORF">LX69_00224</name>
</gene>
<organism evidence="7 8">
    <name type="scientific">Breznakibacter xylanolyticus</name>
    <dbReference type="NCBI Taxonomy" id="990"/>
    <lineage>
        <taxon>Bacteria</taxon>
        <taxon>Pseudomonadati</taxon>
        <taxon>Bacteroidota</taxon>
        <taxon>Bacteroidia</taxon>
        <taxon>Marinilabiliales</taxon>
        <taxon>Marinilabiliaceae</taxon>
        <taxon>Breznakibacter</taxon>
    </lineage>
</organism>
<dbReference type="OrthoDB" id="6399635at2"/>
<evidence type="ECO:0000256" key="5">
    <source>
        <dbReference type="SAM" id="SignalP"/>
    </source>
</evidence>
<keyword evidence="2" id="KW-0201">Cytochrome c-type biogenesis</keyword>
<protein>
    <submittedName>
        <fullName evidence="7">Peroxiredoxin</fullName>
    </submittedName>
</protein>
<evidence type="ECO:0000256" key="4">
    <source>
        <dbReference type="ARBA" id="ARBA00023284"/>
    </source>
</evidence>
<evidence type="ECO:0000256" key="1">
    <source>
        <dbReference type="ARBA" id="ARBA00004196"/>
    </source>
</evidence>
<evidence type="ECO:0000313" key="8">
    <source>
        <dbReference type="Proteomes" id="UP000249239"/>
    </source>
</evidence>
<dbReference type="GO" id="GO:0030313">
    <property type="term" value="C:cell envelope"/>
    <property type="evidence" value="ECO:0007669"/>
    <property type="project" value="UniProtKB-SubCell"/>
</dbReference>
<name>A0A2W7QFT2_9BACT</name>
<evidence type="ECO:0000313" key="7">
    <source>
        <dbReference type="EMBL" id="PZX20799.1"/>
    </source>
</evidence>
<feature type="domain" description="Thioredoxin" evidence="6">
    <location>
        <begin position="230"/>
        <end position="365"/>
    </location>
</feature>
<dbReference type="InterPro" id="IPR000866">
    <property type="entry name" value="AhpC/TSA"/>
</dbReference>
<dbReference type="EMBL" id="QKZK01000001">
    <property type="protein sequence ID" value="PZX20799.1"/>
    <property type="molecule type" value="Genomic_DNA"/>
</dbReference>
<accession>A0A2W7QFT2</accession>
<evidence type="ECO:0000256" key="2">
    <source>
        <dbReference type="ARBA" id="ARBA00022748"/>
    </source>
</evidence>
<dbReference type="Pfam" id="PF14289">
    <property type="entry name" value="DUF4369"/>
    <property type="match status" value="1"/>
</dbReference>
<dbReference type="PROSITE" id="PS51257">
    <property type="entry name" value="PROKAR_LIPOPROTEIN"/>
    <property type="match status" value="1"/>
</dbReference>
<proteinExistence type="predicted"/>
<dbReference type="GO" id="GO:0017004">
    <property type="term" value="P:cytochrome complex assembly"/>
    <property type="evidence" value="ECO:0007669"/>
    <property type="project" value="UniProtKB-KW"/>
</dbReference>
<evidence type="ECO:0000256" key="3">
    <source>
        <dbReference type="ARBA" id="ARBA00023157"/>
    </source>
</evidence>
<keyword evidence="4" id="KW-0676">Redox-active center</keyword>